<feature type="region of interest" description="Disordered" evidence="2">
    <location>
        <begin position="75"/>
        <end position="94"/>
    </location>
</feature>
<dbReference type="Proteomes" id="UP000192220">
    <property type="component" value="Unplaced"/>
</dbReference>
<dbReference type="GO" id="GO:0098978">
    <property type="term" value="C:glutamatergic synapse"/>
    <property type="evidence" value="ECO:0007669"/>
    <property type="project" value="TreeGrafter"/>
</dbReference>
<dbReference type="GO" id="GO:0099572">
    <property type="term" value="C:postsynaptic specialization"/>
    <property type="evidence" value="ECO:0007669"/>
    <property type="project" value="TreeGrafter"/>
</dbReference>
<dbReference type="OrthoDB" id="10036956at2759"/>
<dbReference type="STRING" id="52670.A0A2I4AJI0"/>
<dbReference type="GeneID" id="106511427"/>
<feature type="region of interest" description="Disordered" evidence="2">
    <location>
        <begin position="112"/>
        <end position="145"/>
    </location>
</feature>
<evidence type="ECO:0000313" key="4">
    <source>
        <dbReference type="RefSeq" id="XP_013855642.1"/>
    </source>
</evidence>
<dbReference type="PANTHER" id="PTHR12353:SF3">
    <property type="entry name" value="DISKS LARGE-ASSOCIATED PROTEIN 2"/>
    <property type="match status" value="1"/>
</dbReference>
<dbReference type="PANTHER" id="PTHR12353">
    <property type="entry name" value="DISKS LARGE-ASSOCIATED PROTEIN DAP SAP90/PSD-95-ASSOCIATED PROTEIN"/>
    <property type="match status" value="1"/>
</dbReference>
<keyword evidence="3" id="KW-1185">Reference proteome</keyword>
<dbReference type="GO" id="GO:0060090">
    <property type="term" value="F:molecular adaptor activity"/>
    <property type="evidence" value="ECO:0007669"/>
    <property type="project" value="TreeGrafter"/>
</dbReference>
<organism evidence="3 4">
    <name type="scientific">Austrofundulus limnaeus</name>
    <name type="common">Annual killifish</name>
    <dbReference type="NCBI Taxonomy" id="52670"/>
    <lineage>
        <taxon>Eukaryota</taxon>
        <taxon>Metazoa</taxon>
        <taxon>Chordata</taxon>
        <taxon>Craniata</taxon>
        <taxon>Vertebrata</taxon>
        <taxon>Euteleostomi</taxon>
        <taxon>Actinopterygii</taxon>
        <taxon>Neopterygii</taxon>
        <taxon>Teleostei</taxon>
        <taxon>Neoteleostei</taxon>
        <taxon>Acanthomorphata</taxon>
        <taxon>Ovalentaria</taxon>
        <taxon>Atherinomorphae</taxon>
        <taxon>Cyprinodontiformes</taxon>
        <taxon>Rivulidae</taxon>
        <taxon>Austrofundulus</taxon>
    </lineage>
</organism>
<dbReference type="InterPro" id="IPR005026">
    <property type="entry name" value="SAPAP"/>
</dbReference>
<dbReference type="AlphaFoldDB" id="A0A2I4AJI0"/>
<reference evidence="4" key="1">
    <citation type="submission" date="2025-08" db="UniProtKB">
        <authorList>
            <consortium name="RefSeq"/>
        </authorList>
    </citation>
    <scope>IDENTIFICATION</scope>
    <source>
        <strain evidence="4">Quisiro</strain>
        <tissue evidence="4">Liver</tissue>
    </source>
</reference>
<gene>
    <name evidence="4" type="primary">LOC106511427</name>
</gene>
<dbReference type="InParanoid" id="A0A2I4AJI0"/>
<dbReference type="RefSeq" id="XP_013855642.1">
    <property type="nucleotide sequence ID" value="XM_014000188.1"/>
</dbReference>
<evidence type="ECO:0000256" key="2">
    <source>
        <dbReference type="SAM" id="MobiDB-lite"/>
    </source>
</evidence>
<evidence type="ECO:0000256" key="1">
    <source>
        <dbReference type="ARBA" id="ARBA00008839"/>
    </source>
</evidence>
<accession>A0A2I4AJI0</accession>
<dbReference type="KEGG" id="alim:106511427"/>
<name>A0A2I4AJI0_AUSLI</name>
<evidence type="ECO:0000313" key="3">
    <source>
        <dbReference type="Proteomes" id="UP000192220"/>
    </source>
</evidence>
<proteinExistence type="inferred from homology"/>
<dbReference type="GO" id="GO:0023052">
    <property type="term" value="P:signaling"/>
    <property type="evidence" value="ECO:0007669"/>
    <property type="project" value="InterPro"/>
</dbReference>
<sequence>MNRAAEFRDQSEAFSSLSATQRFTQQLQQINQLWPSWSFTISVPQDEWSGYPGEKDEEIPCRRMRSSSYVKAMGELEDESGDSDTSPKISPQKAIRPDALVLKSAMQRPHLDSHSQGYHLQSRDLRPHPSVTLDPATSFHPPPFRSRNQSYMRAVSTLSQASCLSQLCKSVLDLSAGTRCGFCSEKICDRSFCVEE</sequence>
<protein>
    <submittedName>
        <fullName evidence="4">Disks large-associated protein 2</fullName>
    </submittedName>
</protein>
<comment type="similarity">
    <text evidence="1">Belongs to the SAPAP family.</text>
</comment>